<keyword evidence="5 9" id="KW-0808">Transferase</keyword>
<dbReference type="InterPro" id="IPR000489">
    <property type="entry name" value="Pterin-binding_dom"/>
</dbReference>
<dbReference type="EMBL" id="QEWR01000002">
    <property type="protein sequence ID" value="PWD85032.1"/>
    <property type="molecule type" value="Genomic_DNA"/>
</dbReference>
<protein>
    <recommendedName>
        <fullName evidence="4 9">Dihydropteroate synthase</fullName>
        <shortName evidence="9">DHPS</shortName>
        <ecNumber evidence="4 9">2.5.1.15</ecNumber>
    </recommendedName>
    <alternativeName>
        <fullName evidence="9">Dihydropteroate pyrophosphorylase</fullName>
    </alternativeName>
</protein>
<evidence type="ECO:0000256" key="7">
    <source>
        <dbReference type="ARBA" id="ARBA00022842"/>
    </source>
</evidence>
<dbReference type="Pfam" id="PF00809">
    <property type="entry name" value="Pterin_bind"/>
    <property type="match status" value="1"/>
</dbReference>
<evidence type="ECO:0000313" key="11">
    <source>
        <dbReference type="EMBL" id="PWD85032.1"/>
    </source>
</evidence>
<dbReference type="GO" id="GO:0046654">
    <property type="term" value="P:tetrahydrofolate biosynthetic process"/>
    <property type="evidence" value="ECO:0007669"/>
    <property type="project" value="UniProtKB-UniPathway"/>
</dbReference>
<organism evidence="11 12">
    <name type="scientific">Ignatzschineria indica</name>
    <dbReference type="NCBI Taxonomy" id="472583"/>
    <lineage>
        <taxon>Bacteria</taxon>
        <taxon>Pseudomonadati</taxon>
        <taxon>Pseudomonadota</taxon>
        <taxon>Gammaproteobacteria</taxon>
        <taxon>Cardiobacteriales</taxon>
        <taxon>Ignatzschineriaceae</taxon>
        <taxon>Ignatzschineria</taxon>
    </lineage>
</organism>
<evidence type="ECO:0000259" key="10">
    <source>
        <dbReference type="PROSITE" id="PS50972"/>
    </source>
</evidence>
<dbReference type="Proteomes" id="UP000244948">
    <property type="component" value="Unassembled WGS sequence"/>
</dbReference>
<evidence type="ECO:0000256" key="9">
    <source>
        <dbReference type="RuleBase" id="RU361205"/>
    </source>
</evidence>
<dbReference type="GO" id="GO:0004156">
    <property type="term" value="F:dihydropteroate synthase activity"/>
    <property type="evidence" value="ECO:0007669"/>
    <property type="project" value="UniProtKB-EC"/>
</dbReference>
<evidence type="ECO:0000256" key="6">
    <source>
        <dbReference type="ARBA" id="ARBA00022723"/>
    </source>
</evidence>
<comment type="similarity">
    <text evidence="9">Belongs to the DHPS family.</text>
</comment>
<keyword evidence="7 9" id="KW-0460">Magnesium</keyword>
<dbReference type="EC" id="2.5.1.15" evidence="4 9"/>
<evidence type="ECO:0000256" key="2">
    <source>
        <dbReference type="ARBA" id="ARBA00001946"/>
    </source>
</evidence>
<comment type="caution">
    <text evidence="11">The sequence shown here is derived from an EMBL/GenBank/DDBJ whole genome shotgun (WGS) entry which is preliminary data.</text>
</comment>
<dbReference type="PANTHER" id="PTHR20941:SF1">
    <property type="entry name" value="FOLIC ACID SYNTHESIS PROTEIN FOL1"/>
    <property type="match status" value="1"/>
</dbReference>
<dbReference type="GO" id="GO:0046872">
    <property type="term" value="F:metal ion binding"/>
    <property type="evidence" value="ECO:0007669"/>
    <property type="project" value="UniProtKB-KW"/>
</dbReference>
<evidence type="ECO:0000256" key="4">
    <source>
        <dbReference type="ARBA" id="ARBA00012458"/>
    </source>
</evidence>
<dbReference type="InterPro" id="IPR011005">
    <property type="entry name" value="Dihydropteroate_synth-like_sf"/>
</dbReference>
<evidence type="ECO:0000313" key="12">
    <source>
        <dbReference type="Proteomes" id="UP000244948"/>
    </source>
</evidence>
<dbReference type="RefSeq" id="WP_109236108.1">
    <property type="nucleotide sequence ID" value="NZ_BMXZ01000001.1"/>
</dbReference>
<comment type="function">
    <text evidence="9">Catalyzes the condensation of para-aminobenzoate (pABA) with 6-hydroxymethyl-7,8-dihydropterin diphosphate (DHPt-PP) to form 7,8-dihydropteroate (H2Pte), the immediate precursor of folate derivatives.</text>
</comment>
<gene>
    <name evidence="11" type="primary">folP</name>
    <name evidence="11" type="ORF">DC082_05800</name>
</gene>
<proteinExistence type="inferred from homology"/>
<comment type="pathway">
    <text evidence="3 9">Cofactor biosynthesis; tetrahydrofolate biosynthesis; 7,8-dihydrofolate from 2-amino-4-hydroxy-6-hydroxymethyl-7,8-dihydropteridine diphosphate and 4-aminobenzoate: step 1/2.</text>
</comment>
<dbReference type="AlphaFoldDB" id="A0A2U2APA0"/>
<dbReference type="UniPathway" id="UPA00077">
    <property type="reaction ID" value="UER00156"/>
</dbReference>
<comment type="cofactor">
    <cofactor evidence="2 9">
        <name>Mg(2+)</name>
        <dbReference type="ChEBI" id="CHEBI:18420"/>
    </cofactor>
</comment>
<dbReference type="PROSITE" id="PS50972">
    <property type="entry name" value="PTERIN_BINDING"/>
    <property type="match status" value="1"/>
</dbReference>
<dbReference type="PROSITE" id="PS00793">
    <property type="entry name" value="DHPS_2"/>
    <property type="match status" value="1"/>
</dbReference>
<evidence type="ECO:0000256" key="3">
    <source>
        <dbReference type="ARBA" id="ARBA00004763"/>
    </source>
</evidence>
<evidence type="ECO:0000256" key="8">
    <source>
        <dbReference type="ARBA" id="ARBA00022909"/>
    </source>
</evidence>
<dbReference type="CDD" id="cd00739">
    <property type="entry name" value="DHPS"/>
    <property type="match status" value="1"/>
</dbReference>
<accession>A0A2U2APA0</accession>
<feature type="domain" description="Pterin-binding" evidence="10">
    <location>
        <begin position="15"/>
        <end position="272"/>
    </location>
</feature>
<dbReference type="PROSITE" id="PS00792">
    <property type="entry name" value="DHPS_1"/>
    <property type="match status" value="1"/>
</dbReference>
<dbReference type="SUPFAM" id="SSF51717">
    <property type="entry name" value="Dihydropteroate synthetase-like"/>
    <property type="match status" value="1"/>
</dbReference>
<evidence type="ECO:0000256" key="5">
    <source>
        <dbReference type="ARBA" id="ARBA00022679"/>
    </source>
</evidence>
<dbReference type="GO" id="GO:0005829">
    <property type="term" value="C:cytosol"/>
    <property type="evidence" value="ECO:0007669"/>
    <property type="project" value="TreeGrafter"/>
</dbReference>
<name>A0A2U2APA0_9GAMM</name>
<dbReference type="NCBIfam" id="TIGR01496">
    <property type="entry name" value="DHPS"/>
    <property type="match status" value="1"/>
</dbReference>
<keyword evidence="6 9" id="KW-0479">Metal-binding</keyword>
<dbReference type="Gene3D" id="3.20.20.20">
    <property type="entry name" value="Dihydropteroate synthase-like"/>
    <property type="match status" value="1"/>
</dbReference>
<dbReference type="InterPro" id="IPR045031">
    <property type="entry name" value="DHP_synth-like"/>
</dbReference>
<comment type="catalytic activity">
    <reaction evidence="1">
        <text>(7,8-dihydropterin-6-yl)methyl diphosphate + 4-aminobenzoate = 7,8-dihydropteroate + diphosphate</text>
        <dbReference type="Rhea" id="RHEA:19949"/>
        <dbReference type="ChEBI" id="CHEBI:17836"/>
        <dbReference type="ChEBI" id="CHEBI:17839"/>
        <dbReference type="ChEBI" id="CHEBI:33019"/>
        <dbReference type="ChEBI" id="CHEBI:72950"/>
        <dbReference type="EC" id="2.5.1.15"/>
    </reaction>
</comment>
<evidence type="ECO:0000256" key="1">
    <source>
        <dbReference type="ARBA" id="ARBA00000012"/>
    </source>
</evidence>
<sequence>MNITFNDRTLDLSSPKIMGILNLTPNSFSDGGDYYDPERALDRAYEMLEEGADILDIGAESTNPKATPISSQEEIRRLRPVVSLLRQKLDIPLSIDTFRAETMKQMLDLGVDIINDVTALSDPKALDSLLKSKAAVVLMHMLGDHQKMHITGDYRLTGGVTHSVFQHLEKIAQKCVSEGIDSSRIILDPGFGFDKNVPEQLTLLKELRRLTQKSQYPYLVGVSRKRFIGAITHVEAPKERLAGNLAVALWSIEQGAKILRVHDVKATKEAFLMWQAINHAESSTL</sequence>
<keyword evidence="8 9" id="KW-0289">Folate biosynthesis</keyword>
<reference evidence="11 12" key="1">
    <citation type="journal article" date="2018" name="Genome Announc.">
        <title>Ignatzschineria cameli sp. nov., isolated from necrotic foot tissue of dromedaries (Camelus dromedarius) and associated maggots (Wohlfahrtia species) in Dubai.</title>
        <authorList>
            <person name="Tsang C.C."/>
            <person name="Tang J.Y."/>
            <person name="Fong J.Y."/>
            <person name="Kinne J."/>
            <person name="Lee H.H."/>
            <person name="Joseph M."/>
            <person name="Jose S."/>
            <person name="Schuster R.K."/>
            <person name="Tang Y."/>
            <person name="Sivakumar S."/>
            <person name="Chen J.H."/>
            <person name="Teng J.L."/>
            <person name="Lau S.K."/>
            <person name="Wernery U."/>
            <person name="Woo P.C."/>
        </authorList>
    </citation>
    <scope>NUCLEOTIDE SEQUENCE [LARGE SCALE GENOMIC DNA]</scope>
    <source>
        <strain evidence="11 12">KCTC 22643</strain>
    </source>
</reference>
<dbReference type="GO" id="GO:0046656">
    <property type="term" value="P:folic acid biosynthetic process"/>
    <property type="evidence" value="ECO:0007669"/>
    <property type="project" value="UniProtKB-KW"/>
</dbReference>
<keyword evidence="12" id="KW-1185">Reference proteome</keyword>
<dbReference type="InterPro" id="IPR006390">
    <property type="entry name" value="DHP_synth_dom"/>
</dbReference>
<dbReference type="PANTHER" id="PTHR20941">
    <property type="entry name" value="FOLATE SYNTHESIS PROTEINS"/>
    <property type="match status" value="1"/>
</dbReference>